<feature type="transmembrane region" description="Helical" evidence="5">
    <location>
        <begin position="128"/>
        <end position="148"/>
    </location>
</feature>
<proteinExistence type="predicted"/>
<gene>
    <name evidence="6" type="ORF">BKA55DRAFT_656346</name>
</gene>
<keyword evidence="3 5" id="KW-1133">Transmembrane helix</keyword>
<dbReference type="RefSeq" id="XP_046041945.1">
    <property type="nucleotide sequence ID" value="XM_046197452.1"/>
</dbReference>
<evidence type="ECO:0000313" key="6">
    <source>
        <dbReference type="EMBL" id="KAH7216964.1"/>
    </source>
</evidence>
<feature type="transmembrane region" description="Helical" evidence="5">
    <location>
        <begin position="218"/>
        <end position="239"/>
    </location>
</feature>
<accession>A0A9P9FXJ8</accession>
<dbReference type="EMBL" id="JAGMUX010000029">
    <property type="protein sequence ID" value="KAH7216964.1"/>
    <property type="molecule type" value="Genomic_DNA"/>
</dbReference>
<comment type="caution">
    <text evidence="6">The sequence shown here is derived from an EMBL/GenBank/DDBJ whole genome shotgun (WGS) entry which is preliminary data.</text>
</comment>
<keyword evidence="4 5" id="KW-0472">Membrane</keyword>
<dbReference type="GeneID" id="70227406"/>
<organism evidence="6 7">
    <name type="scientific">Fusarium redolens</name>
    <dbReference type="NCBI Taxonomy" id="48865"/>
    <lineage>
        <taxon>Eukaryota</taxon>
        <taxon>Fungi</taxon>
        <taxon>Dikarya</taxon>
        <taxon>Ascomycota</taxon>
        <taxon>Pezizomycotina</taxon>
        <taxon>Sordariomycetes</taxon>
        <taxon>Hypocreomycetidae</taxon>
        <taxon>Hypocreales</taxon>
        <taxon>Nectriaceae</taxon>
        <taxon>Fusarium</taxon>
        <taxon>Fusarium redolens species complex</taxon>
    </lineage>
</organism>
<dbReference type="OrthoDB" id="4521223at2759"/>
<dbReference type="GO" id="GO:0000324">
    <property type="term" value="C:fungal-type vacuole"/>
    <property type="evidence" value="ECO:0007669"/>
    <property type="project" value="TreeGrafter"/>
</dbReference>
<evidence type="ECO:0000256" key="3">
    <source>
        <dbReference type="ARBA" id="ARBA00022989"/>
    </source>
</evidence>
<evidence type="ECO:0000313" key="7">
    <source>
        <dbReference type="Proteomes" id="UP000720189"/>
    </source>
</evidence>
<evidence type="ECO:0000256" key="2">
    <source>
        <dbReference type="ARBA" id="ARBA00022692"/>
    </source>
</evidence>
<feature type="transmembrane region" description="Helical" evidence="5">
    <location>
        <begin position="57"/>
        <end position="74"/>
    </location>
</feature>
<feature type="transmembrane region" description="Helical" evidence="5">
    <location>
        <begin position="32"/>
        <end position="50"/>
    </location>
</feature>
<dbReference type="GO" id="GO:0005886">
    <property type="term" value="C:plasma membrane"/>
    <property type="evidence" value="ECO:0007669"/>
    <property type="project" value="TreeGrafter"/>
</dbReference>
<dbReference type="AlphaFoldDB" id="A0A9P9FXJ8"/>
<protein>
    <submittedName>
        <fullName evidence="6">RTA1 like protein-domain-containing protein</fullName>
    </submittedName>
</protein>
<evidence type="ECO:0000256" key="1">
    <source>
        <dbReference type="ARBA" id="ARBA00004141"/>
    </source>
</evidence>
<keyword evidence="2 5" id="KW-0812">Transmembrane</keyword>
<reference evidence="6" key="1">
    <citation type="journal article" date="2021" name="Nat. Commun.">
        <title>Genetic determinants of endophytism in the Arabidopsis root mycobiome.</title>
        <authorList>
            <person name="Mesny F."/>
            <person name="Miyauchi S."/>
            <person name="Thiergart T."/>
            <person name="Pickel B."/>
            <person name="Atanasova L."/>
            <person name="Karlsson M."/>
            <person name="Huettel B."/>
            <person name="Barry K.W."/>
            <person name="Haridas S."/>
            <person name="Chen C."/>
            <person name="Bauer D."/>
            <person name="Andreopoulos W."/>
            <person name="Pangilinan J."/>
            <person name="LaButti K."/>
            <person name="Riley R."/>
            <person name="Lipzen A."/>
            <person name="Clum A."/>
            <person name="Drula E."/>
            <person name="Henrissat B."/>
            <person name="Kohler A."/>
            <person name="Grigoriev I.V."/>
            <person name="Martin F.M."/>
            <person name="Hacquard S."/>
        </authorList>
    </citation>
    <scope>NUCLEOTIDE SEQUENCE</scope>
    <source>
        <strain evidence="6">MPI-CAGE-AT-0023</strain>
    </source>
</reference>
<feature type="transmembrane region" description="Helical" evidence="5">
    <location>
        <begin position="86"/>
        <end position="108"/>
    </location>
</feature>
<dbReference type="Pfam" id="PF04479">
    <property type="entry name" value="RTA1"/>
    <property type="match status" value="1"/>
</dbReference>
<feature type="transmembrane region" description="Helical" evidence="5">
    <location>
        <begin position="168"/>
        <end position="192"/>
    </location>
</feature>
<comment type="subcellular location">
    <subcellularLocation>
        <location evidence="1">Membrane</location>
        <topology evidence="1">Multi-pass membrane protein</topology>
    </subcellularLocation>
</comment>
<dbReference type="InterPro" id="IPR007568">
    <property type="entry name" value="RTA1"/>
</dbReference>
<feature type="transmembrane region" description="Helical" evidence="5">
    <location>
        <begin position="254"/>
        <end position="274"/>
    </location>
</feature>
<dbReference type="PANTHER" id="PTHR31465">
    <property type="entry name" value="PROTEIN RTA1-RELATED"/>
    <property type="match status" value="1"/>
</dbReference>
<evidence type="ECO:0000256" key="4">
    <source>
        <dbReference type="ARBA" id="ARBA00023136"/>
    </source>
</evidence>
<keyword evidence="7" id="KW-1185">Reference proteome</keyword>
<sequence>MASDPPICVHISKECRIEDTTYGYRPNLGGNIFLAVIFGIAFFANIFLGIRFRIRAYAIVLTLGCLAQALGYIGRVGMYFRPFDAIPFQAQICCLIIGPAFNSAAIYLMLKHIVALFGAKWSVLKPKWYTIIFITADVVSLVLQAAGGGITATADFKDKDTINMGNNIMMAGIAFQVVTLSIFAILATLFCVRRMRALTTNPLEGNSLQAWRTLRFRLFLGGLATAFMAIYIRCVYRIAEMRGGWGNKLMREEIPFIIFESVMIVIATLAQTILHPGYFFPWFADQTPKLDAESSYTELSVVSGSRMGFEGSK</sequence>
<name>A0A9P9FXJ8_FUSRE</name>
<dbReference type="Proteomes" id="UP000720189">
    <property type="component" value="Unassembled WGS sequence"/>
</dbReference>
<evidence type="ECO:0000256" key="5">
    <source>
        <dbReference type="SAM" id="Phobius"/>
    </source>
</evidence>
<dbReference type="PANTHER" id="PTHR31465:SF8">
    <property type="entry name" value="DOMAIN PROTEIN, PUTATIVE (AFU_ORTHOLOGUE AFUA_6G14140)-RELATED"/>
    <property type="match status" value="1"/>
</dbReference>